<dbReference type="Gene3D" id="1.20.1280.50">
    <property type="match status" value="1"/>
</dbReference>
<dbReference type="Pfam" id="PF00646">
    <property type="entry name" value="F-box"/>
    <property type="match status" value="1"/>
</dbReference>
<proteinExistence type="predicted"/>
<sequence>MDIDALAGGGGGDRLTRLSDGVLGHILSFLPAPEAARSATLSRRWRHIFAAVHTLSFNESDRRPNLQDDDDDDVRSVWSLDCYDHPPTRPPRSIPAPPFATGVLAALLGRHRGAARARAPLRAIRVRFDIFIEAASATAVDAVVSYAVLDAGGDLRHVDLRFGGGPIICNREYSLRQHGPASPPCTNDYAVPTSLFSCAALHTLRLGPCKLNLPSTVTLPLLDTLHLVRVTDTGTTNIQRLVSACPRLADLSLKACLDLTALSVLGTRLRSLTLKCCHDLTSVAVYSSQLETFKYRGAVPPPSFLTMHNGAHHISWCALDFCGDEASDPAQLVGLAAFLQLFTSTKYLRLKSARLGCSIGHGIFSSLHGFPVLSHIEITGMVPDGDTAVVTTIRRILEWTPSLEIMSLFFLPELEEIEENN</sequence>
<organism evidence="3 4">
    <name type="scientific">Eleusine coracana subsp. coracana</name>
    <dbReference type="NCBI Taxonomy" id="191504"/>
    <lineage>
        <taxon>Eukaryota</taxon>
        <taxon>Viridiplantae</taxon>
        <taxon>Streptophyta</taxon>
        <taxon>Embryophyta</taxon>
        <taxon>Tracheophyta</taxon>
        <taxon>Spermatophyta</taxon>
        <taxon>Magnoliopsida</taxon>
        <taxon>Liliopsida</taxon>
        <taxon>Poales</taxon>
        <taxon>Poaceae</taxon>
        <taxon>PACMAD clade</taxon>
        <taxon>Chloridoideae</taxon>
        <taxon>Cynodonteae</taxon>
        <taxon>Eleusininae</taxon>
        <taxon>Eleusine</taxon>
    </lineage>
</organism>
<dbReference type="SUPFAM" id="SSF52047">
    <property type="entry name" value="RNI-like"/>
    <property type="match status" value="1"/>
</dbReference>
<reference evidence="3" key="2">
    <citation type="submission" date="2021-12" db="EMBL/GenBank/DDBJ databases">
        <title>Resequencing data analysis of finger millet.</title>
        <authorList>
            <person name="Hatakeyama M."/>
            <person name="Aluri S."/>
            <person name="Balachadran M.T."/>
            <person name="Sivarajan S.R."/>
            <person name="Poveda L."/>
            <person name="Shimizu-Inatsugi R."/>
            <person name="Schlapbach R."/>
            <person name="Sreeman S.M."/>
            <person name="Shimizu K.K."/>
        </authorList>
    </citation>
    <scope>NUCLEOTIDE SEQUENCE</scope>
</reference>
<protein>
    <recommendedName>
        <fullName evidence="5">F-box domain-containing protein</fullName>
    </recommendedName>
</protein>
<feature type="domain" description="F-box" evidence="1">
    <location>
        <begin position="15"/>
        <end position="49"/>
    </location>
</feature>
<dbReference type="InterPro" id="IPR001810">
    <property type="entry name" value="F-box_dom"/>
</dbReference>
<dbReference type="Proteomes" id="UP001054889">
    <property type="component" value="Unassembled WGS sequence"/>
</dbReference>
<dbReference type="PANTHER" id="PTHR31900:SF30">
    <property type="entry name" value="SUPERFAMILY PROTEIN, PUTATIVE-RELATED"/>
    <property type="match status" value="1"/>
</dbReference>
<evidence type="ECO:0000259" key="2">
    <source>
        <dbReference type="Pfam" id="PF24758"/>
    </source>
</evidence>
<reference evidence="3" key="1">
    <citation type="journal article" date="2018" name="DNA Res.">
        <title>Multiple hybrid de novo genome assembly of finger millet, an orphan allotetraploid crop.</title>
        <authorList>
            <person name="Hatakeyama M."/>
            <person name="Aluri S."/>
            <person name="Balachadran M.T."/>
            <person name="Sivarajan S.R."/>
            <person name="Patrignani A."/>
            <person name="Gruter S."/>
            <person name="Poveda L."/>
            <person name="Shimizu-Inatsugi R."/>
            <person name="Baeten J."/>
            <person name="Francoijs K.J."/>
            <person name="Nataraja K.N."/>
            <person name="Reddy Y.A.N."/>
            <person name="Phadnis S."/>
            <person name="Ravikumar R.L."/>
            <person name="Schlapbach R."/>
            <person name="Sreeman S.M."/>
            <person name="Shimizu K.K."/>
        </authorList>
    </citation>
    <scope>NUCLEOTIDE SEQUENCE</scope>
</reference>
<dbReference type="Gene3D" id="3.80.10.10">
    <property type="entry name" value="Ribonuclease Inhibitor"/>
    <property type="match status" value="1"/>
</dbReference>
<dbReference type="Pfam" id="PF24758">
    <property type="entry name" value="LRR_At5g56370"/>
    <property type="match status" value="1"/>
</dbReference>
<dbReference type="InterPro" id="IPR055411">
    <property type="entry name" value="LRR_FXL15/At3g58940/PEG3-like"/>
</dbReference>
<dbReference type="InterPro" id="IPR032675">
    <property type="entry name" value="LRR_dom_sf"/>
</dbReference>
<dbReference type="PANTHER" id="PTHR31900">
    <property type="entry name" value="F-BOX/RNI SUPERFAMILY PROTEIN-RELATED"/>
    <property type="match status" value="1"/>
</dbReference>
<evidence type="ECO:0000313" key="4">
    <source>
        <dbReference type="Proteomes" id="UP001054889"/>
    </source>
</evidence>
<accession>A0AAV5FZR8</accession>
<gene>
    <name evidence="3" type="primary">gn00514</name>
    <name evidence="3" type="ORF">PR202_gn00514</name>
</gene>
<name>A0AAV5FZR8_ELECO</name>
<dbReference type="EMBL" id="BQKI01000239">
    <property type="protein sequence ID" value="GJN41174.1"/>
    <property type="molecule type" value="Genomic_DNA"/>
</dbReference>
<dbReference type="SUPFAM" id="SSF81383">
    <property type="entry name" value="F-box domain"/>
    <property type="match status" value="1"/>
</dbReference>
<dbReference type="InterPro" id="IPR036047">
    <property type="entry name" value="F-box-like_dom_sf"/>
</dbReference>
<evidence type="ECO:0000259" key="1">
    <source>
        <dbReference type="Pfam" id="PF00646"/>
    </source>
</evidence>
<keyword evidence="4" id="KW-1185">Reference proteome</keyword>
<comment type="caution">
    <text evidence="3">The sequence shown here is derived from an EMBL/GenBank/DDBJ whole genome shotgun (WGS) entry which is preliminary data.</text>
</comment>
<feature type="domain" description="F-box/LRR-repeat protein 15/At3g58940/PEG3-like LRR" evidence="2">
    <location>
        <begin position="184"/>
        <end position="292"/>
    </location>
</feature>
<evidence type="ECO:0008006" key="5">
    <source>
        <dbReference type="Google" id="ProtNLM"/>
    </source>
</evidence>
<dbReference type="AlphaFoldDB" id="A0AAV5FZR8"/>
<dbReference type="InterPro" id="IPR050232">
    <property type="entry name" value="FBL13/AtMIF1-like"/>
</dbReference>
<evidence type="ECO:0000313" key="3">
    <source>
        <dbReference type="EMBL" id="GJN41174.1"/>
    </source>
</evidence>